<dbReference type="SUPFAM" id="SSF55424">
    <property type="entry name" value="FAD/NAD-linked reductases, dimerisation (C-terminal) domain"/>
    <property type="match status" value="1"/>
</dbReference>
<gene>
    <name evidence="5" type="ORF">FNF27_05176</name>
</gene>
<feature type="region of interest" description="Disordered" evidence="3">
    <location>
        <begin position="1"/>
        <end position="20"/>
    </location>
</feature>
<accession>A0A5A8E7D0</accession>
<dbReference type="InterPro" id="IPR016156">
    <property type="entry name" value="FAD/NAD-linked_Rdtase_dimer_sf"/>
</dbReference>
<dbReference type="Pfam" id="PF07992">
    <property type="entry name" value="Pyr_redox_2"/>
    <property type="match status" value="2"/>
</dbReference>
<sequence length="776" mass="79739">MGTTQSTAGAGSGRPASEAEPALHQVLRELEGGIRQSDRQYYLRTYRNVLVGSEVVDWIASRPYCSSRDHAVQIGQKLVDAGFLHHVTHEHPFKDEDLFYRLRPLAPGSADAQLNSVERRAVEYDLVVIGGGAAGLTAASFAGKLGARVALIEKARLGGDCTWSGCVPSKTLLSIAKQAHTLRKSVTAASAVADAAGHEDPHGPYVPLHNGVSLAGDVSVDMRQVRAKIQSVIQRIYAEEDPAAIARKGVDVIIGEASFAAPPGPAVSRAGAASSKAATTAAAPGTALPPAGGEGGSAASAGSASADGAIAIDVTFRFGVDSVFPGCCPGGTSSAQAGSRSMAVASISVTSQPDAAGGVADTGDDSSGDADDAANPAGCSSAARAAATTTGHHSSMSTDPPASGGALESSSPPAVSVRRITAANVILATGATPRTPGLPGIETVPHFTYESVWANERLPKRLVVVGAGPIGCELAQAYSHLGANVTLIGSRLLAKEEEASREVMARVFEREGLRFVAGRPSAVRRGASHTDDEPDIRVKVGEEEVQCDMLLLAVGRTAHTASLALGNAGISVGAHGGVLVDDRLQTTRARVFAAGDCIDGNEQFTHLAGKQGFVAARNAMFWGTSAGTVPALPRCTFTAPEVAAVGLTAEQAAAKYGDAVKTYKKALNTVDRSLAEDDVDGYVSISVLKETGKLVGVTAVGSRAGEIASQGAVAMTHGLKVKDIALTVLPYPAHMFALQQVCSMAASELFQSSTVGSIINGFYRKARKNRKSDPGE</sequence>
<dbReference type="GO" id="GO:0003955">
    <property type="term" value="F:NAD(P)H dehydrogenase (quinone) activity"/>
    <property type="evidence" value="ECO:0007669"/>
    <property type="project" value="TreeGrafter"/>
</dbReference>
<dbReference type="SUPFAM" id="SSF51905">
    <property type="entry name" value="FAD/NAD(P)-binding domain"/>
    <property type="match status" value="1"/>
</dbReference>
<organism evidence="5 6">
    <name type="scientific">Cafeteria roenbergensis</name>
    <name type="common">Marine flagellate</name>
    <dbReference type="NCBI Taxonomy" id="33653"/>
    <lineage>
        <taxon>Eukaryota</taxon>
        <taxon>Sar</taxon>
        <taxon>Stramenopiles</taxon>
        <taxon>Bigyra</taxon>
        <taxon>Opalozoa</taxon>
        <taxon>Bicosoecida</taxon>
        <taxon>Cafeteriaceae</taxon>
        <taxon>Cafeteria</taxon>
    </lineage>
</organism>
<feature type="domain" description="DEP" evidence="4">
    <location>
        <begin position="30"/>
        <end position="104"/>
    </location>
</feature>
<dbReference type="Pfam" id="PF02852">
    <property type="entry name" value="Pyr_redox_dim"/>
    <property type="match status" value="1"/>
</dbReference>
<dbReference type="OrthoDB" id="361797at2759"/>
<dbReference type="InterPro" id="IPR000591">
    <property type="entry name" value="DEP_dom"/>
</dbReference>
<evidence type="ECO:0000256" key="1">
    <source>
        <dbReference type="ARBA" id="ARBA00022630"/>
    </source>
</evidence>
<dbReference type="Pfam" id="PF00610">
    <property type="entry name" value="DEP"/>
    <property type="match status" value="1"/>
</dbReference>
<dbReference type="InterPro" id="IPR036188">
    <property type="entry name" value="FAD/NAD-bd_sf"/>
</dbReference>
<keyword evidence="1" id="KW-0285">Flavoprotein</keyword>
<proteinExistence type="predicted"/>
<keyword evidence="2" id="KW-0274">FAD</keyword>
<feature type="region of interest" description="Disordered" evidence="3">
    <location>
        <begin position="283"/>
        <end position="302"/>
    </location>
</feature>
<dbReference type="PANTHER" id="PTHR43014">
    <property type="entry name" value="MERCURIC REDUCTASE"/>
    <property type="match status" value="1"/>
</dbReference>
<dbReference type="Proteomes" id="UP000322899">
    <property type="component" value="Unassembled WGS sequence"/>
</dbReference>
<dbReference type="Gene3D" id="3.30.390.30">
    <property type="match status" value="1"/>
</dbReference>
<dbReference type="InterPro" id="IPR004099">
    <property type="entry name" value="Pyr_nucl-diS_OxRdtase_dimer"/>
</dbReference>
<feature type="compositionally biased region" description="Low complexity" evidence="3">
    <location>
        <begin position="373"/>
        <end position="398"/>
    </location>
</feature>
<dbReference type="SUPFAM" id="SSF46785">
    <property type="entry name" value="Winged helix' DNA-binding domain"/>
    <property type="match status" value="1"/>
</dbReference>
<dbReference type="InterPro" id="IPR023753">
    <property type="entry name" value="FAD/NAD-binding_dom"/>
</dbReference>
<protein>
    <recommendedName>
        <fullName evidence="4">DEP domain-containing protein</fullName>
    </recommendedName>
</protein>
<dbReference type="PRINTS" id="PR00368">
    <property type="entry name" value="FADPNR"/>
</dbReference>
<dbReference type="GO" id="GO:0035556">
    <property type="term" value="P:intracellular signal transduction"/>
    <property type="evidence" value="ECO:0007669"/>
    <property type="project" value="InterPro"/>
</dbReference>
<reference evidence="5 6" key="1">
    <citation type="submission" date="2019-07" db="EMBL/GenBank/DDBJ databases">
        <title>Genomes of Cafeteria roenbergensis.</title>
        <authorList>
            <person name="Fischer M.G."/>
            <person name="Hackl T."/>
            <person name="Roman M."/>
        </authorList>
    </citation>
    <scope>NUCLEOTIDE SEQUENCE [LARGE SCALE GENOMIC DNA]</scope>
    <source>
        <strain evidence="5 6">E4-10P</strain>
    </source>
</reference>
<dbReference type="AlphaFoldDB" id="A0A5A8E7D0"/>
<evidence type="ECO:0000256" key="2">
    <source>
        <dbReference type="ARBA" id="ARBA00022827"/>
    </source>
</evidence>
<evidence type="ECO:0000313" key="5">
    <source>
        <dbReference type="EMBL" id="KAA0173399.1"/>
    </source>
</evidence>
<dbReference type="SMART" id="SM00049">
    <property type="entry name" value="DEP"/>
    <property type="match status" value="1"/>
</dbReference>
<evidence type="ECO:0000259" key="4">
    <source>
        <dbReference type="PROSITE" id="PS50186"/>
    </source>
</evidence>
<dbReference type="Gene3D" id="1.10.10.10">
    <property type="entry name" value="Winged helix-like DNA-binding domain superfamily/Winged helix DNA-binding domain"/>
    <property type="match status" value="1"/>
</dbReference>
<dbReference type="EMBL" id="VLTO01000034">
    <property type="protein sequence ID" value="KAA0173399.1"/>
    <property type="molecule type" value="Genomic_DNA"/>
</dbReference>
<dbReference type="PANTHER" id="PTHR43014:SF2">
    <property type="entry name" value="MERCURIC REDUCTASE"/>
    <property type="match status" value="1"/>
</dbReference>
<dbReference type="PRINTS" id="PR00411">
    <property type="entry name" value="PNDRDTASEI"/>
</dbReference>
<dbReference type="CDD" id="cd04371">
    <property type="entry name" value="DEP"/>
    <property type="match status" value="1"/>
</dbReference>
<dbReference type="InterPro" id="IPR036390">
    <property type="entry name" value="WH_DNA-bd_sf"/>
</dbReference>
<dbReference type="InterPro" id="IPR036388">
    <property type="entry name" value="WH-like_DNA-bd_sf"/>
</dbReference>
<dbReference type="PROSITE" id="PS50186">
    <property type="entry name" value="DEP"/>
    <property type="match status" value="1"/>
</dbReference>
<feature type="compositionally biased region" description="Acidic residues" evidence="3">
    <location>
        <begin position="362"/>
        <end position="372"/>
    </location>
</feature>
<comment type="caution">
    <text evidence="5">The sequence shown here is derived from an EMBL/GenBank/DDBJ whole genome shotgun (WGS) entry which is preliminary data.</text>
</comment>
<dbReference type="GO" id="GO:0050660">
    <property type="term" value="F:flavin adenine dinucleotide binding"/>
    <property type="evidence" value="ECO:0007669"/>
    <property type="project" value="TreeGrafter"/>
</dbReference>
<evidence type="ECO:0000256" key="3">
    <source>
        <dbReference type="SAM" id="MobiDB-lite"/>
    </source>
</evidence>
<feature type="region of interest" description="Disordered" evidence="3">
    <location>
        <begin position="353"/>
        <end position="413"/>
    </location>
</feature>
<dbReference type="Gene3D" id="3.50.50.60">
    <property type="entry name" value="FAD/NAD(P)-binding domain"/>
    <property type="match status" value="3"/>
</dbReference>
<evidence type="ECO:0000313" key="6">
    <source>
        <dbReference type="Proteomes" id="UP000322899"/>
    </source>
</evidence>
<name>A0A5A8E7D0_CAFRO</name>